<name>A0ABU2NKJ4_9PSEU</name>
<dbReference type="Gene3D" id="1.10.10.10">
    <property type="entry name" value="Winged helix-like DNA-binding domain superfamily/Winged helix DNA-binding domain"/>
    <property type="match status" value="1"/>
</dbReference>
<accession>A0ABU2NKJ4</accession>
<dbReference type="InterPro" id="IPR036388">
    <property type="entry name" value="WH-like_DNA-bd_sf"/>
</dbReference>
<comment type="caution">
    <text evidence="3">The sequence shown here is derived from an EMBL/GenBank/DDBJ whole genome shotgun (WGS) entry which is preliminary data.</text>
</comment>
<evidence type="ECO:0000259" key="2">
    <source>
        <dbReference type="Pfam" id="PF03551"/>
    </source>
</evidence>
<dbReference type="SUPFAM" id="SSF46785">
    <property type="entry name" value="Winged helix' DNA-binding domain"/>
    <property type="match status" value="1"/>
</dbReference>
<protein>
    <submittedName>
        <fullName evidence="3">Helix-turn-helix transcriptional regulator</fullName>
    </submittedName>
</protein>
<evidence type="ECO:0000313" key="4">
    <source>
        <dbReference type="Proteomes" id="UP001183202"/>
    </source>
</evidence>
<dbReference type="EMBL" id="JAVREJ010000026">
    <property type="protein sequence ID" value="MDT0353124.1"/>
    <property type="molecule type" value="Genomic_DNA"/>
</dbReference>
<proteinExistence type="predicted"/>
<gene>
    <name evidence="3" type="ORF">RM445_26785</name>
</gene>
<sequence>MTDSTLQVLHALLADPTRERYGLELSKSSGIAHGTMYGILVRLEDWGWLENRLDYLPDRATPPRRYYRLTSDGAVRARATVEQAEQRATRGRRRGSPLLGKKAGYAT</sequence>
<feature type="domain" description="Transcription regulator PadR N-terminal" evidence="2">
    <location>
        <begin position="18"/>
        <end position="76"/>
    </location>
</feature>
<evidence type="ECO:0000313" key="3">
    <source>
        <dbReference type="EMBL" id="MDT0353124.1"/>
    </source>
</evidence>
<reference evidence="4" key="1">
    <citation type="submission" date="2023-07" db="EMBL/GenBank/DDBJ databases">
        <title>30 novel species of actinomycetes from the DSMZ collection.</title>
        <authorList>
            <person name="Nouioui I."/>
        </authorList>
    </citation>
    <scope>NUCLEOTIDE SEQUENCE [LARGE SCALE GENOMIC DNA]</scope>
    <source>
        <strain evidence="4">DSM 45834</strain>
    </source>
</reference>
<dbReference type="InterPro" id="IPR005149">
    <property type="entry name" value="Tscrpt_reg_PadR_N"/>
</dbReference>
<dbReference type="Pfam" id="PF03551">
    <property type="entry name" value="PadR"/>
    <property type="match status" value="1"/>
</dbReference>
<organism evidence="3 4">
    <name type="scientific">Pseudonocardia charpentierae</name>
    <dbReference type="NCBI Taxonomy" id="3075545"/>
    <lineage>
        <taxon>Bacteria</taxon>
        <taxon>Bacillati</taxon>
        <taxon>Actinomycetota</taxon>
        <taxon>Actinomycetes</taxon>
        <taxon>Pseudonocardiales</taxon>
        <taxon>Pseudonocardiaceae</taxon>
        <taxon>Pseudonocardia</taxon>
    </lineage>
</organism>
<keyword evidence="4" id="KW-1185">Reference proteome</keyword>
<feature type="region of interest" description="Disordered" evidence="1">
    <location>
        <begin position="78"/>
        <end position="107"/>
    </location>
</feature>
<dbReference type="RefSeq" id="WP_311559638.1">
    <property type="nucleotide sequence ID" value="NZ_JAVREJ010000026.1"/>
</dbReference>
<dbReference type="InterPro" id="IPR036390">
    <property type="entry name" value="WH_DNA-bd_sf"/>
</dbReference>
<dbReference type="Proteomes" id="UP001183202">
    <property type="component" value="Unassembled WGS sequence"/>
</dbReference>
<evidence type="ECO:0000256" key="1">
    <source>
        <dbReference type="SAM" id="MobiDB-lite"/>
    </source>
</evidence>